<dbReference type="VEuPathDB" id="VectorBase:RSAN_031520"/>
<evidence type="ECO:0000256" key="1">
    <source>
        <dbReference type="SAM" id="MobiDB-lite"/>
    </source>
</evidence>
<accession>A0A9D4QHJ4</accession>
<evidence type="ECO:0000313" key="3">
    <source>
        <dbReference type="Proteomes" id="UP000821837"/>
    </source>
</evidence>
<feature type="region of interest" description="Disordered" evidence="1">
    <location>
        <begin position="1"/>
        <end position="25"/>
    </location>
</feature>
<reference evidence="2" key="1">
    <citation type="journal article" date="2020" name="Cell">
        <title>Large-Scale Comparative Analyses of Tick Genomes Elucidate Their Genetic Diversity and Vector Capacities.</title>
        <authorList>
            <consortium name="Tick Genome and Microbiome Consortium (TIGMIC)"/>
            <person name="Jia N."/>
            <person name="Wang J."/>
            <person name="Shi W."/>
            <person name="Du L."/>
            <person name="Sun Y."/>
            <person name="Zhan W."/>
            <person name="Jiang J.F."/>
            <person name="Wang Q."/>
            <person name="Zhang B."/>
            <person name="Ji P."/>
            <person name="Bell-Sakyi L."/>
            <person name="Cui X.M."/>
            <person name="Yuan T.T."/>
            <person name="Jiang B.G."/>
            <person name="Yang W.F."/>
            <person name="Lam T.T."/>
            <person name="Chang Q.C."/>
            <person name="Ding S.J."/>
            <person name="Wang X.J."/>
            <person name="Zhu J.G."/>
            <person name="Ruan X.D."/>
            <person name="Zhao L."/>
            <person name="Wei J.T."/>
            <person name="Ye R.Z."/>
            <person name="Que T.C."/>
            <person name="Du C.H."/>
            <person name="Zhou Y.H."/>
            <person name="Cheng J.X."/>
            <person name="Dai P.F."/>
            <person name="Guo W.B."/>
            <person name="Han X.H."/>
            <person name="Huang E.J."/>
            <person name="Li L.F."/>
            <person name="Wei W."/>
            <person name="Gao Y.C."/>
            <person name="Liu J.Z."/>
            <person name="Shao H.Z."/>
            <person name="Wang X."/>
            <person name="Wang C.C."/>
            <person name="Yang T.C."/>
            <person name="Huo Q.B."/>
            <person name="Li W."/>
            <person name="Chen H.Y."/>
            <person name="Chen S.E."/>
            <person name="Zhou L.G."/>
            <person name="Ni X.B."/>
            <person name="Tian J.H."/>
            <person name="Sheng Y."/>
            <person name="Liu T."/>
            <person name="Pan Y.S."/>
            <person name="Xia L.Y."/>
            <person name="Li J."/>
            <person name="Zhao F."/>
            <person name="Cao W.C."/>
        </authorList>
    </citation>
    <scope>NUCLEOTIDE SEQUENCE</scope>
    <source>
        <strain evidence="2">Rsan-2018</strain>
    </source>
</reference>
<dbReference type="AlphaFoldDB" id="A0A9D4QHJ4"/>
<feature type="compositionally biased region" description="Basic and acidic residues" evidence="1">
    <location>
        <begin position="77"/>
        <end position="97"/>
    </location>
</feature>
<comment type="caution">
    <text evidence="2">The sequence shown here is derived from an EMBL/GenBank/DDBJ whole genome shotgun (WGS) entry which is preliminary data.</text>
</comment>
<dbReference type="EMBL" id="JABSTV010001245">
    <property type="protein sequence ID" value="KAH7982454.1"/>
    <property type="molecule type" value="Genomic_DNA"/>
</dbReference>
<feature type="region of interest" description="Disordered" evidence="1">
    <location>
        <begin position="124"/>
        <end position="146"/>
    </location>
</feature>
<protein>
    <submittedName>
        <fullName evidence="2">Uncharacterized protein</fullName>
    </submittedName>
</protein>
<dbReference type="Proteomes" id="UP000821837">
    <property type="component" value="Chromosome 1"/>
</dbReference>
<gene>
    <name evidence="2" type="ORF">HPB52_005091</name>
</gene>
<feature type="region of interest" description="Disordered" evidence="1">
    <location>
        <begin position="40"/>
        <end position="105"/>
    </location>
</feature>
<reference evidence="2" key="2">
    <citation type="submission" date="2021-09" db="EMBL/GenBank/DDBJ databases">
        <authorList>
            <person name="Jia N."/>
            <person name="Wang J."/>
            <person name="Shi W."/>
            <person name="Du L."/>
            <person name="Sun Y."/>
            <person name="Zhan W."/>
            <person name="Jiang J."/>
            <person name="Wang Q."/>
            <person name="Zhang B."/>
            <person name="Ji P."/>
            <person name="Sakyi L.B."/>
            <person name="Cui X."/>
            <person name="Yuan T."/>
            <person name="Jiang B."/>
            <person name="Yang W."/>
            <person name="Lam T.T.-Y."/>
            <person name="Chang Q."/>
            <person name="Ding S."/>
            <person name="Wang X."/>
            <person name="Zhu J."/>
            <person name="Ruan X."/>
            <person name="Zhao L."/>
            <person name="Wei J."/>
            <person name="Que T."/>
            <person name="Du C."/>
            <person name="Cheng J."/>
            <person name="Dai P."/>
            <person name="Han X."/>
            <person name="Huang E."/>
            <person name="Gao Y."/>
            <person name="Liu J."/>
            <person name="Shao H."/>
            <person name="Ye R."/>
            <person name="Li L."/>
            <person name="Wei W."/>
            <person name="Wang X."/>
            <person name="Wang C."/>
            <person name="Huo Q."/>
            <person name="Li W."/>
            <person name="Guo W."/>
            <person name="Chen H."/>
            <person name="Chen S."/>
            <person name="Zhou L."/>
            <person name="Zhou L."/>
            <person name="Ni X."/>
            <person name="Tian J."/>
            <person name="Zhou Y."/>
            <person name="Sheng Y."/>
            <person name="Liu T."/>
            <person name="Pan Y."/>
            <person name="Xia L."/>
            <person name="Li J."/>
            <person name="Zhao F."/>
            <person name="Cao W."/>
        </authorList>
    </citation>
    <scope>NUCLEOTIDE SEQUENCE</scope>
    <source>
        <strain evidence="2">Rsan-2018</strain>
        <tissue evidence="2">Larvae</tissue>
    </source>
</reference>
<keyword evidence="3" id="KW-1185">Reference proteome</keyword>
<sequence length="146" mass="15934">MVTRPLAGEERAQLTTPTLSPSGEYAAHRHYTPTQLSACCLVSSPPEDRTMPGKSNNGSSKDSDRWKVKAIPFPPSAERRDTGKWDRTTNARWDSAEKPSFGHPGEARAWTSLCAGFREYQPGVLYPRSGGSSPTSPQPTQGGWSK</sequence>
<name>A0A9D4QHJ4_RHISA</name>
<evidence type="ECO:0000313" key="2">
    <source>
        <dbReference type="EMBL" id="KAH7982454.1"/>
    </source>
</evidence>
<proteinExistence type="predicted"/>
<organism evidence="2 3">
    <name type="scientific">Rhipicephalus sanguineus</name>
    <name type="common">Brown dog tick</name>
    <name type="synonym">Ixodes sanguineus</name>
    <dbReference type="NCBI Taxonomy" id="34632"/>
    <lineage>
        <taxon>Eukaryota</taxon>
        <taxon>Metazoa</taxon>
        <taxon>Ecdysozoa</taxon>
        <taxon>Arthropoda</taxon>
        <taxon>Chelicerata</taxon>
        <taxon>Arachnida</taxon>
        <taxon>Acari</taxon>
        <taxon>Parasitiformes</taxon>
        <taxon>Ixodida</taxon>
        <taxon>Ixodoidea</taxon>
        <taxon>Ixodidae</taxon>
        <taxon>Rhipicephalinae</taxon>
        <taxon>Rhipicephalus</taxon>
        <taxon>Rhipicephalus</taxon>
    </lineage>
</organism>
<feature type="compositionally biased region" description="Low complexity" evidence="1">
    <location>
        <begin position="127"/>
        <end position="146"/>
    </location>
</feature>